<evidence type="ECO:0000313" key="4">
    <source>
        <dbReference type="Proteomes" id="UP000316270"/>
    </source>
</evidence>
<feature type="region of interest" description="Disordered" evidence="1">
    <location>
        <begin position="57"/>
        <end position="167"/>
    </location>
</feature>
<dbReference type="AlphaFoldDB" id="A0A517LL43"/>
<dbReference type="PANTHER" id="PTHR13288:SF8">
    <property type="entry name" value="SPLICING FACTOR 45"/>
    <property type="match status" value="1"/>
</dbReference>
<feature type="domain" description="G-patch" evidence="2">
    <location>
        <begin position="348"/>
        <end position="399"/>
    </location>
</feature>
<dbReference type="OrthoDB" id="5411533at2759"/>
<reference evidence="3 4" key="1">
    <citation type="submission" date="2019-07" db="EMBL/GenBank/DDBJ databases">
        <title>Finished genome of Venturia effusa.</title>
        <authorList>
            <person name="Young C.A."/>
            <person name="Cox M.P."/>
            <person name="Ganley A.R.D."/>
            <person name="David W.J."/>
        </authorList>
    </citation>
    <scope>NUCLEOTIDE SEQUENCE [LARGE SCALE GENOMIC DNA]</scope>
    <source>
        <strain evidence="4">albino</strain>
    </source>
</reference>
<feature type="compositionally biased region" description="Basic and acidic residues" evidence="1">
    <location>
        <begin position="226"/>
        <end position="239"/>
    </location>
</feature>
<organism evidence="3 4">
    <name type="scientific">Venturia effusa</name>
    <dbReference type="NCBI Taxonomy" id="50376"/>
    <lineage>
        <taxon>Eukaryota</taxon>
        <taxon>Fungi</taxon>
        <taxon>Dikarya</taxon>
        <taxon>Ascomycota</taxon>
        <taxon>Pezizomycotina</taxon>
        <taxon>Dothideomycetes</taxon>
        <taxon>Pleosporomycetidae</taxon>
        <taxon>Venturiales</taxon>
        <taxon>Venturiaceae</taxon>
        <taxon>Venturia</taxon>
    </lineage>
</organism>
<protein>
    <recommendedName>
        <fullName evidence="2">G-patch domain-containing protein</fullName>
    </recommendedName>
</protein>
<feature type="compositionally biased region" description="Basic residues" evidence="1">
    <location>
        <begin position="125"/>
        <end position="136"/>
    </location>
</feature>
<gene>
    <name evidence="3" type="ORF">FKW77_003097</name>
</gene>
<dbReference type="GO" id="GO:0003723">
    <property type="term" value="F:RNA binding"/>
    <property type="evidence" value="ECO:0007669"/>
    <property type="project" value="InterPro"/>
</dbReference>
<proteinExistence type="predicted"/>
<dbReference type="PANTHER" id="PTHR13288">
    <property type="entry name" value="SPLICING FACTOR 45 SPF45"/>
    <property type="match status" value="1"/>
</dbReference>
<dbReference type="EMBL" id="CP042199">
    <property type="protein sequence ID" value="QDS76354.1"/>
    <property type="molecule type" value="Genomic_DNA"/>
</dbReference>
<dbReference type="InterPro" id="IPR035979">
    <property type="entry name" value="RBD_domain_sf"/>
</dbReference>
<dbReference type="GO" id="GO:0071011">
    <property type="term" value="C:precatalytic spliceosome"/>
    <property type="evidence" value="ECO:0007669"/>
    <property type="project" value="TreeGrafter"/>
</dbReference>
<dbReference type="Proteomes" id="UP000316270">
    <property type="component" value="Chromosome 15"/>
</dbReference>
<feature type="region of interest" description="Disordered" evidence="1">
    <location>
        <begin position="387"/>
        <end position="420"/>
    </location>
</feature>
<dbReference type="Gene3D" id="3.30.70.330">
    <property type="match status" value="1"/>
</dbReference>
<dbReference type="InterPro" id="IPR012677">
    <property type="entry name" value="Nucleotide-bd_a/b_plait_sf"/>
</dbReference>
<feature type="compositionally biased region" description="Low complexity" evidence="1">
    <location>
        <begin position="202"/>
        <end position="215"/>
    </location>
</feature>
<feature type="compositionally biased region" description="Basic and acidic residues" evidence="1">
    <location>
        <begin position="156"/>
        <end position="165"/>
    </location>
</feature>
<dbReference type="SUPFAM" id="SSF54928">
    <property type="entry name" value="RNA-binding domain, RBD"/>
    <property type="match status" value="1"/>
</dbReference>
<keyword evidence="4" id="KW-1185">Reference proteome</keyword>
<feature type="compositionally biased region" description="Polar residues" evidence="1">
    <location>
        <begin position="81"/>
        <end position="107"/>
    </location>
</feature>
<dbReference type="Pfam" id="PF00076">
    <property type="entry name" value="RRM_1"/>
    <property type="match status" value="1"/>
</dbReference>
<dbReference type="InterPro" id="IPR040052">
    <property type="entry name" value="RBM17"/>
</dbReference>
<feature type="compositionally biased region" description="Low complexity" evidence="1">
    <location>
        <begin position="266"/>
        <end position="276"/>
    </location>
</feature>
<evidence type="ECO:0000256" key="1">
    <source>
        <dbReference type="SAM" id="MobiDB-lite"/>
    </source>
</evidence>
<dbReference type="SMART" id="SM00443">
    <property type="entry name" value="G_patch"/>
    <property type="match status" value="1"/>
</dbReference>
<sequence>MADKPAPKLSLYANLLNPGAATALSSEPVLYKKEEQDAKAAQLEAARQKLSAAALRFQPTKRAQIQPKNKPKVLSRPLAVKSSSSPDKAQQEASSTPAQPVNKTTLADWTAEPEDGDYYAGQRIRGGRKNKKRKKNKQEAERPQWDDIYDPTRPTSFEEYKHSEESAAEMNEWLDQLYAHRKRRTSSESSEEEYRPAMNKQFAPPSSLSFAPPASYDDEPSTDKAQSPEDRNHDDDPHANRAKMSRMSGISFMQPKASSPSPPTDVPTSNPPTSDTAAPLSMPPPPPPTFQSATVLSSAPVRYNMPAPSPDMPTNQAELEKSLDAASDEPMADAEPAEAPVRTNRPGQAGFAERLLKKYGWEKGQGLGASGDGITTALSVKVDKRKKKSDAEGGGFRNKSATGTIIGGKRKKGTEESSGMSTVVVCTHMVDGMDLDHEMGPEGNLVEEIGQECSKLYGRLEQVKVFRESTKGDSIPVFLRFTEPVSALRAVSALQGKLFAGNTVTAKFYDEDLFNDGVYE</sequence>
<evidence type="ECO:0000313" key="3">
    <source>
        <dbReference type="EMBL" id="QDS76354.1"/>
    </source>
</evidence>
<name>A0A517LL43_9PEZI</name>
<dbReference type="InterPro" id="IPR000467">
    <property type="entry name" value="G_patch_dom"/>
</dbReference>
<dbReference type="STRING" id="50376.A0A517LL43"/>
<evidence type="ECO:0000259" key="2">
    <source>
        <dbReference type="PROSITE" id="PS50174"/>
    </source>
</evidence>
<feature type="compositionally biased region" description="Acidic residues" evidence="1">
    <location>
        <begin position="326"/>
        <end position="336"/>
    </location>
</feature>
<dbReference type="InterPro" id="IPR000504">
    <property type="entry name" value="RRM_dom"/>
</dbReference>
<dbReference type="GO" id="GO:0045292">
    <property type="term" value="P:mRNA cis splicing, via spliceosome"/>
    <property type="evidence" value="ECO:0007669"/>
    <property type="project" value="InterPro"/>
</dbReference>
<dbReference type="Pfam" id="PF01585">
    <property type="entry name" value="G-patch"/>
    <property type="match status" value="1"/>
</dbReference>
<feature type="region of interest" description="Disordered" evidence="1">
    <location>
        <begin position="181"/>
        <end position="345"/>
    </location>
</feature>
<dbReference type="PROSITE" id="PS50174">
    <property type="entry name" value="G_PATCH"/>
    <property type="match status" value="1"/>
</dbReference>
<accession>A0A517LL43</accession>